<dbReference type="Gene3D" id="2.60.40.1080">
    <property type="match status" value="2"/>
</dbReference>
<protein>
    <submittedName>
        <fullName evidence="2">Bacterial group 2 Ig-like protein</fullName>
    </submittedName>
</protein>
<accession>B1C4V8</accession>
<name>B1C4V8_9FIRM</name>
<dbReference type="HOGENOM" id="CLU_1608019_0_0_9"/>
<feature type="domain" description="BIG2" evidence="1">
    <location>
        <begin position="24"/>
        <end position="101"/>
    </location>
</feature>
<organism evidence="2 3">
    <name type="scientific">Thomasclavelia spiroformis DSM 1552</name>
    <dbReference type="NCBI Taxonomy" id="428126"/>
    <lineage>
        <taxon>Bacteria</taxon>
        <taxon>Bacillati</taxon>
        <taxon>Bacillota</taxon>
        <taxon>Erysipelotrichia</taxon>
        <taxon>Erysipelotrichales</taxon>
        <taxon>Coprobacillaceae</taxon>
        <taxon>Thomasclavelia</taxon>
    </lineage>
</organism>
<dbReference type="GeneID" id="94016505"/>
<dbReference type="AlphaFoldDB" id="B1C4V8"/>
<dbReference type="OrthoDB" id="9758923at2"/>
<evidence type="ECO:0000259" key="1">
    <source>
        <dbReference type="SMART" id="SM00635"/>
    </source>
</evidence>
<reference evidence="2" key="2">
    <citation type="submission" date="2014-06" db="EMBL/GenBank/DDBJ databases">
        <title>Draft genome sequence of Clostridium spiroforme (DSM 1552).</title>
        <authorList>
            <person name="Sudarsanam P."/>
            <person name="Ley R."/>
            <person name="Guruge J."/>
            <person name="Turnbaugh P.J."/>
            <person name="Mahowald M."/>
            <person name="Liep D."/>
            <person name="Gordon J."/>
        </authorList>
    </citation>
    <scope>NUCLEOTIDE SEQUENCE</scope>
    <source>
        <strain evidence="2">DSM 1552</strain>
    </source>
</reference>
<dbReference type="STRING" id="428126.CLOSPI_02127"/>
<evidence type="ECO:0000313" key="2">
    <source>
        <dbReference type="EMBL" id="EDS73702.1"/>
    </source>
</evidence>
<gene>
    <name evidence="2" type="ORF">CLOSPI_02127</name>
</gene>
<dbReference type="SMART" id="SM00635">
    <property type="entry name" value="BID_2"/>
    <property type="match status" value="1"/>
</dbReference>
<comment type="caution">
    <text evidence="2">The sequence shown here is derived from an EMBL/GenBank/DDBJ whole genome shotgun (WGS) entry which is preliminary data.</text>
</comment>
<dbReference type="InterPro" id="IPR008964">
    <property type="entry name" value="Invasin/intimin_cell_adhesion"/>
</dbReference>
<dbReference type="InterPro" id="IPR003343">
    <property type="entry name" value="Big_2"/>
</dbReference>
<evidence type="ECO:0000313" key="3">
    <source>
        <dbReference type="Proteomes" id="UP000004910"/>
    </source>
</evidence>
<keyword evidence="3" id="KW-1185">Reference proteome</keyword>
<proteinExistence type="predicted"/>
<dbReference type="Pfam" id="PF02368">
    <property type="entry name" value="Big_2"/>
    <property type="match status" value="1"/>
</dbReference>
<sequence length="165" mass="18587">MWNHSNGKQYSTSIYELEVYKEFNIENIEILNKYDVISTGETFQLETKISPDVAAHKKLAYTSSDENILQVDETGKVTAIAAGKATITVMAKDNPEIKTQKTIRVVDGPIKALEFRFDATDINLSTRDTRFLEYTVYPENAVNKDVAVTWTSSNPEVAALNKMEK</sequence>
<dbReference type="eggNOG" id="COG5492">
    <property type="taxonomic scope" value="Bacteria"/>
</dbReference>
<dbReference type="RefSeq" id="WP_004610591.1">
    <property type="nucleotide sequence ID" value="NZ_CP102275.1"/>
</dbReference>
<dbReference type="EMBL" id="ABIK02000015">
    <property type="protein sequence ID" value="EDS73702.1"/>
    <property type="molecule type" value="Genomic_DNA"/>
</dbReference>
<reference evidence="2" key="1">
    <citation type="submission" date="2008-02" db="EMBL/GenBank/DDBJ databases">
        <authorList>
            <person name="Fulton L."/>
            <person name="Clifton S."/>
            <person name="Fulton B."/>
            <person name="Xu J."/>
            <person name="Minx P."/>
            <person name="Pepin K.H."/>
            <person name="Johnson M."/>
            <person name="Thiruvilangam P."/>
            <person name="Bhonagiri V."/>
            <person name="Nash W.E."/>
            <person name="Mardis E.R."/>
            <person name="Wilson R.K."/>
        </authorList>
    </citation>
    <scope>NUCLEOTIDE SEQUENCE [LARGE SCALE GENOMIC DNA]</scope>
    <source>
        <strain evidence="2">DSM 1552</strain>
    </source>
</reference>
<dbReference type="SUPFAM" id="SSF49373">
    <property type="entry name" value="Invasin/intimin cell-adhesion fragments"/>
    <property type="match status" value="1"/>
</dbReference>
<dbReference type="Proteomes" id="UP000004910">
    <property type="component" value="Unassembled WGS sequence"/>
</dbReference>